<keyword evidence="8" id="KW-1185">Reference proteome</keyword>
<feature type="transmembrane region" description="Helical" evidence="5">
    <location>
        <begin position="42"/>
        <end position="60"/>
    </location>
</feature>
<evidence type="ECO:0000256" key="2">
    <source>
        <dbReference type="ARBA" id="ARBA00022692"/>
    </source>
</evidence>
<keyword evidence="2 5" id="KW-0812">Transmembrane</keyword>
<dbReference type="Proteomes" id="UP001595767">
    <property type="component" value="Unassembled WGS sequence"/>
</dbReference>
<dbReference type="Pfam" id="PF02656">
    <property type="entry name" value="DUF202"/>
    <property type="match status" value="1"/>
</dbReference>
<name>A0ABV8L6X2_9NOCA</name>
<comment type="subcellular location">
    <subcellularLocation>
        <location evidence="1">Endomembrane system</location>
        <topology evidence="1">Multi-pass membrane protein</topology>
    </subcellularLocation>
</comment>
<evidence type="ECO:0000313" key="7">
    <source>
        <dbReference type="EMBL" id="MFC4126566.1"/>
    </source>
</evidence>
<proteinExistence type="predicted"/>
<evidence type="ECO:0000256" key="4">
    <source>
        <dbReference type="ARBA" id="ARBA00023136"/>
    </source>
</evidence>
<evidence type="ECO:0000256" key="5">
    <source>
        <dbReference type="SAM" id="Phobius"/>
    </source>
</evidence>
<accession>A0ABV8L6X2</accession>
<comment type="caution">
    <text evidence="7">The sequence shown here is derived from an EMBL/GenBank/DDBJ whole genome shotgun (WGS) entry which is preliminary data.</text>
</comment>
<evidence type="ECO:0000256" key="3">
    <source>
        <dbReference type="ARBA" id="ARBA00022989"/>
    </source>
</evidence>
<feature type="transmembrane region" description="Helical" evidence="5">
    <location>
        <begin position="72"/>
        <end position="97"/>
    </location>
</feature>
<feature type="domain" description="DUF202" evidence="6">
    <location>
        <begin position="4"/>
        <end position="66"/>
    </location>
</feature>
<evidence type="ECO:0000313" key="8">
    <source>
        <dbReference type="Proteomes" id="UP001595767"/>
    </source>
</evidence>
<dbReference type="RefSeq" id="WP_378551527.1">
    <property type="nucleotide sequence ID" value="NZ_JBHSBA010000007.1"/>
</dbReference>
<evidence type="ECO:0000259" key="6">
    <source>
        <dbReference type="Pfam" id="PF02656"/>
    </source>
</evidence>
<dbReference type="EMBL" id="JBHSBA010000007">
    <property type="protein sequence ID" value="MFC4126566.1"/>
    <property type="molecule type" value="Genomic_DNA"/>
</dbReference>
<protein>
    <submittedName>
        <fullName evidence="7">DUF202 domain-containing protein</fullName>
    </submittedName>
</protein>
<keyword evidence="3 5" id="KW-1133">Transmembrane helix</keyword>
<evidence type="ECO:0000256" key="1">
    <source>
        <dbReference type="ARBA" id="ARBA00004127"/>
    </source>
</evidence>
<gene>
    <name evidence="7" type="ORF">ACFOW8_16635</name>
</gene>
<dbReference type="InterPro" id="IPR003807">
    <property type="entry name" value="DUF202"/>
</dbReference>
<sequence length="102" mass="10532">MTAPTLAAERTALAWRRTALGAAACALLFVHAVTLDDWPTLALPLTAAAIALLLSVIGWARGRALHHGRVSTGRVLVPLTTCAVVAVAAIAIGTLLIDRLST</sequence>
<reference evidence="8" key="1">
    <citation type="journal article" date="2019" name="Int. J. Syst. Evol. Microbiol.">
        <title>The Global Catalogue of Microorganisms (GCM) 10K type strain sequencing project: providing services to taxonomists for standard genome sequencing and annotation.</title>
        <authorList>
            <consortium name="The Broad Institute Genomics Platform"/>
            <consortium name="The Broad Institute Genome Sequencing Center for Infectious Disease"/>
            <person name="Wu L."/>
            <person name="Ma J."/>
        </authorList>
    </citation>
    <scope>NUCLEOTIDE SEQUENCE [LARGE SCALE GENOMIC DNA]</scope>
    <source>
        <strain evidence="8">CGMCC 4.7204</strain>
    </source>
</reference>
<keyword evidence="4 5" id="KW-0472">Membrane</keyword>
<organism evidence="7 8">
    <name type="scientific">Nocardia rhizosphaerae</name>
    <dbReference type="NCBI Taxonomy" id="1691571"/>
    <lineage>
        <taxon>Bacteria</taxon>
        <taxon>Bacillati</taxon>
        <taxon>Actinomycetota</taxon>
        <taxon>Actinomycetes</taxon>
        <taxon>Mycobacteriales</taxon>
        <taxon>Nocardiaceae</taxon>
        <taxon>Nocardia</taxon>
    </lineage>
</organism>